<proteinExistence type="predicted"/>
<dbReference type="AlphaFoldDB" id="W6JVZ6"/>
<dbReference type="EMBL" id="CAJA01000164">
    <property type="protein sequence ID" value="CCH73237.1"/>
    <property type="molecule type" value="Genomic_DNA"/>
</dbReference>
<feature type="region of interest" description="Disordered" evidence="1">
    <location>
        <begin position="123"/>
        <end position="186"/>
    </location>
</feature>
<name>W6JVZ6_9MICO</name>
<reference evidence="2 3" key="1">
    <citation type="journal article" date="2013" name="ISME J.">
        <title>A metabolic model for members of the genus Tetrasphaera involved in enhanced biological phosphorus removal.</title>
        <authorList>
            <person name="Kristiansen R."/>
            <person name="Nguyen H.T.T."/>
            <person name="Saunders A.M."/>
            <person name="Nielsen J.L."/>
            <person name="Wimmer R."/>
            <person name="Le V.Q."/>
            <person name="McIlroy S.J."/>
            <person name="Petrovski S."/>
            <person name="Seviour R.J."/>
            <person name="Calteau A."/>
            <person name="Nielsen K.L."/>
            <person name="Nielsen P.H."/>
        </authorList>
    </citation>
    <scope>NUCLEOTIDE SEQUENCE [LARGE SCALE GENOMIC DNA]</scope>
    <source>
        <strain evidence="2 3">Ben110</strain>
    </source>
</reference>
<feature type="compositionally biased region" description="Basic and acidic residues" evidence="1">
    <location>
        <begin position="12"/>
        <end position="22"/>
    </location>
</feature>
<protein>
    <submittedName>
        <fullName evidence="2">Uncharacterized protein</fullName>
    </submittedName>
</protein>
<evidence type="ECO:0000256" key="1">
    <source>
        <dbReference type="SAM" id="MobiDB-lite"/>
    </source>
</evidence>
<evidence type="ECO:0000313" key="3">
    <source>
        <dbReference type="Proteomes" id="UP000035763"/>
    </source>
</evidence>
<dbReference type="Proteomes" id="UP000035763">
    <property type="component" value="Unassembled WGS sequence"/>
</dbReference>
<evidence type="ECO:0000313" key="2">
    <source>
        <dbReference type="EMBL" id="CCH73237.1"/>
    </source>
</evidence>
<organism evidence="2 3">
    <name type="scientific">Nostocoides australiense Ben110</name>
    <dbReference type="NCBI Taxonomy" id="1193182"/>
    <lineage>
        <taxon>Bacteria</taxon>
        <taxon>Bacillati</taxon>
        <taxon>Actinomycetota</taxon>
        <taxon>Actinomycetes</taxon>
        <taxon>Micrococcales</taxon>
        <taxon>Intrasporangiaceae</taxon>
        <taxon>Nostocoides</taxon>
    </lineage>
</organism>
<gene>
    <name evidence="2" type="ORF">BN11_2460012</name>
</gene>
<keyword evidence="3" id="KW-1185">Reference proteome</keyword>
<accession>W6JVZ6</accession>
<feature type="region of interest" description="Disordered" evidence="1">
    <location>
        <begin position="1"/>
        <end position="22"/>
    </location>
</feature>
<sequence>MPQLVSSYPQLGDRRLAGPGDVRHDDAMELHQLAIDHLVPTSEANRIGLGPYELAQLRKSGRIWRPIRGWYAVWSPEDPIPPWEGETPWNAAANKHRLLAAALLRSFGGRVVASHRSALVRDGEAPRGRPAARRLGLCPDPARRSAPVGCRAPESGEGTRLGPPTPSDPARGIRRSRDATQQTLVKSAHCPSCADLTSLS</sequence>
<comment type="caution">
    <text evidence="2">The sequence shown here is derived from an EMBL/GenBank/DDBJ whole genome shotgun (WGS) entry which is preliminary data.</text>
</comment>